<dbReference type="Proteomes" id="UP000534590">
    <property type="component" value="Unassembled WGS sequence"/>
</dbReference>
<dbReference type="InterPro" id="IPR000620">
    <property type="entry name" value="EamA_dom"/>
</dbReference>
<feature type="transmembrane region" description="Helical" evidence="1">
    <location>
        <begin position="150"/>
        <end position="171"/>
    </location>
</feature>
<feature type="transmembrane region" description="Helical" evidence="1">
    <location>
        <begin position="7"/>
        <end position="28"/>
    </location>
</feature>
<feature type="transmembrane region" description="Helical" evidence="1">
    <location>
        <begin position="126"/>
        <end position="144"/>
    </location>
</feature>
<feature type="transmembrane region" description="Helical" evidence="1">
    <location>
        <begin position="74"/>
        <end position="95"/>
    </location>
</feature>
<sequence>MVSKENNYSLGVAAAIVGFLAFSIADMIMKGLLTEERLSVVVFVSCTLVCVMSVFTNLSLGGKWFGSRRATLTSCFRGALSTGMLGFTLFALETLPPSDVYSVRNLTPIMVALGSWILLSERPSNVQMLAIFLGFAGALLILPPSGDNGLLAYAAAASAAFCAALSIILVRRHRQESTAFAEVFLSMAVSAALMAPFAFTGAISSKASLVPYYLSAAVALTAGRYLLVLSIRSAPSLVAAYAQYTQLAWGLLFGWVFWSILPSTFALLGSLIIVISAVLIIRRR</sequence>
<dbReference type="PANTHER" id="PTHR22911:SF135">
    <property type="entry name" value="BLR4310 PROTEIN"/>
    <property type="match status" value="1"/>
</dbReference>
<evidence type="ECO:0000259" key="2">
    <source>
        <dbReference type="Pfam" id="PF00892"/>
    </source>
</evidence>
<organism evidence="3 4">
    <name type="scientific">Agrobacterium radiobacter</name>
    <dbReference type="NCBI Taxonomy" id="362"/>
    <lineage>
        <taxon>Bacteria</taxon>
        <taxon>Pseudomonadati</taxon>
        <taxon>Pseudomonadota</taxon>
        <taxon>Alphaproteobacteria</taxon>
        <taxon>Hyphomicrobiales</taxon>
        <taxon>Rhizobiaceae</taxon>
        <taxon>Rhizobium/Agrobacterium group</taxon>
        <taxon>Agrobacterium</taxon>
        <taxon>Agrobacterium tumefaciens complex</taxon>
    </lineage>
</organism>
<feature type="transmembrane region" description="Helical" evidence="1">
    <location>
        <begin position="40"/>
        <end position="62"/>
    </location>
</feature>
<keyword evidence="4" id="KW-1185">Reference proteome</keyword>
<name>A0ABR6JCF0_AGRRD</name>
<evidence type="ECO:0000256" key="1">
    <source>
        <dbReference type="SAM" id="Phobius"/>
    </source>
</evidence>
<keyword evidence="1" id="KW-0812">Transmembrane</keyword>
<reference evidence="3 4" key="1">
    <citation type="submission" date="2020-08" db="EMBL/GenBank/DDBJ databases">
        <title>Genomic Encyclopedia of Type Strains, Phase IV (KMG-V): Genome sequencing to study the core and pangenomes of soil and plant-associated prokaryotes.</title>
        <authorList>
            <person name="Whitman W."/>
        </authorList>
    </citation>
    <scope>NUCLEOTIDE SEQUENCE [LARGE SCALE GENOMIC DNA]</scope>
    <source>
        <strain evidence="3 4">SEMIA 461</strain>
    </source>
</reference>
<evidence type="ECO:0000313" key="4">
    <source>
        <dbReference type="Proteomes" id="UP000534590"/>
    </source>
</evidence>
<accession>A0ABR6JCF0</accession>
<evidence type="ECO:0000313" key="3">
    <source>
        <dbReference type="EMBL" id="MBB4492606.1"/>
    </source>
</evidence>
<feature type="domain" description="EamA" evidence="2">
    <location>
        <begin position="10"/>
        <end position="142"/>
    </location>
</feature>
<feature type="transmembrane region" description="Helical" evidence="1">
    <location>
        <begin position="239"/>
        <end position="258"/>
    </location>
</feature>
<proteinExistence type="predicted"/>
<feature type="transmembrane region" description="Helical" evidence="1">
    <location>
        <begin position="183"/>
        <end position="203"/>
    </location>
</feature>
<protein>
    <submittedName>
        <fullName evidence="3">S-adenosylmethionine uptake transporter</fullName>
    </submittedName>
</protein>
<feature type="transmembrane region" description="Helical" evidence="1">
    <location>
        <begin position="264"/>
        <end position="281"/>
    </location>
</feature>
<comment type="caution">
    <text evidence="3">The sequence shown here is derived from an EMBL/GenBank/DDBJ whole genome shotgun (WGS) entry which is preliminary data.</text>
</comment>
<dbReference type="PANTHER" id="PTHR22911">
    <property type="entry name" value="ACYL-MALONYL CONDENSING ENZYME-RELATED"/>
    <property type="match status" value="1"/>
</dbReference>
<dbReference type="Gene3D" id="1.10.3730.20">
    <property type="match status" value="1"/>
</dbReference>
<dbReference type="RefSeq" id="WP_183229461.1">
    <property type="nucleotide sequence ID" value="NZ_JACIGS010000005.1"/>
</dbReference>
<keyword evidence="1" id="KW-1133">Transmembrane helix</keyword>
<gene>
    <name evidence="3" type="ORF">GGE40_004451</name>
</gene>
<dbReference type="SUPFAM" id="SSF103481">
    <property type="entry name" value="Multidrug resistance efflux transporter EmrE"/>
    <property type="match status" value="2"/>
</dbReference>
<keyword evidence="1" id="KW-0472">Membrane</keyword>
<dbReference type="Pfam" id="PF00892">
    <property type="entry name" value="EamA"/>
    <property type="match status" value="2"/>
</dbReference>
<feature type="domain" description="EamA" evidence="2">
    <location>
        <begin position="152"/>
        <end position="281"/>
    </location>
</feature>
<dbReference type="InterPro" id="IPR037185">
    <property type="entry name" value="EmrE-like"/>
</dbReference>
<feature type="transmembrane region" description="Helical" evidence="1">
    <location>
        <begin position="209"/>
        <end position="227"/>
    </location>
</feature>
<feature type="transmembrane region" description="Helical" evidence="1">
    <location>
        <begin position="101"/>
        <end position="119"/>
    </location>
</feature>
<dbReference type="EMBL" id="JACIHP010000005">
    <property type="protein sequence ID" value="MBB4492606.1"/>
    <property type="molecule type" value="Genomic_DNA"/>
</dbReference>